<dbReference type="Proteomes" id="UP000233551">
    <property type="component" value="Unassembled WGS sequence"/>
</dbReference>
<name>A0A2I0IZ54_PUNGR</name>
<protein>
    <submittedName>
        <fullName evidence="1">Uncharacterized protein</fullName>
    </submittedName>
</protein>
<sequence length="107" mass="11805">MKEHELFGISMQGCRERSWPGRSHASTLGDVHWYIVGRPSIHGSPCHGGRVKAAGGLPAKVGTTRLSCGVSGRNERPLVTVSLTMKRCRPRVVYPRRLARLACRVGW</sequence>
<evidence type="ECO:0000313" key="1">
    <source>
        <dbReference type="EMBL" id="PKI49279.1"/>
    </source>
</evidence>
<keyword evidence="2" id="KW-1185">Reference proteome</keyword>
<evidence type="ECO:0000313" key="2">
    <source>
        <dbReference type="Proteomes" id="UP000233551"/>
    </source>
</evidence>
<reference evidence="1 2" key="1">
    <citation type="submission" date="2017-11" db="EMBL/GenBank/DDBJ databases">
        <title>De-novo sequencing of pomegranate (Punica granatum L.) genome.</title>
        <authorList>
            <person name="Akparov Z."/>
            <person name="Amiraslanov A."/>
            <person name="Hajiyeva S."/>
            <person name="Abbasov M."/>
            <person name="Kaur K."/>
            <person name="Hamwieh A."/>
            <person name="Solovyev V."/>
            <person name="Salamov A."/>
            <person name="Braich B."/>
            <person name="Kosarev P."/>
            <person name="Mahmoud A."/>
            <person name="Hajiyev E."/>
            <person name="Babayeva S."/>
            <person name="Izzatullayeva V."/>
            <person name="Mammadov A."/>
            <person name="Mammadov A."/>
            <person name="Sharifova S."/>
            <person name="Ojaghi J."/>
            <person name="Eynullazada K."/>
            <person name="Bayramov B."/>
            <person name="Abdulazimova A."/>
            <person name="Shahmuradov I."/>
        </authorList>
    </citation>
    <scope>NUCLEOTIDE SEQUENCE [LARGE SCALE GENOMIC DNA]</scope>
    <source>
        <strain evidence="2">cv. AG2017</strain>
        <tissue evidence="1">Leaf</tissue>
    </source>
</reference>
<comment type="caution">
    <text evidence="1">The sequence shown here is derived from an EMBL/GenBank/DDBJ whole genome shotgun (WGS) entry which is preliminary data.</text>
</comment>
<organism evidence="1 2">
    <name type="scientific">Punica granatum</name>
    <name type="common">Pomegranate</name>
    <dbReference type="NCBI Taxonomy" id="22663"/>
    <lineage>
        <taxon>Eukaryota</taxon>
        <taxon>Viridiplantae</taxon>
        <taxon>Streptophyta</taxon>
        <taxon>Embryophyta</taxon>
        <taxon>Tracheophyta</taxon>
        <taxon>Spermatophyta</taxon>
        <taxon>Magnoliopsida</taxon>
        <taxon>eudicotyledons</taxon>
        <taxon>Gunneridae</taxon>
        <taxon>Pentapetalae</taxon>
        <taxon>rosids</taxon>
        <taxon>malvids</taxon>
        <taxon>Myrtales</taxon>
        <taxon>Lythraceae</taxon>
        <taxon>Punica</taxon>
    </lineage>
</organism>
<accession>A0A2I0IZ54</accession>
<gene>
    <name evidence="1" type="ORF">CRG98_030322</name>
</gene>
<dbReference type="EMBL" id="PGOL01002254">
    <property type="protein sequence ID" value="PKI49279.1"/>
    <property type="molecule type" value="Genomic_DNA"/>
</dbReference>
<dbReference type="AlphaFoldDB" id="A0A2I0IZ54"/>
<proteinExistence type="predicted"/>